<organism evidence="1 2">
    <name type="scientific">Hypholoma sublateritium (strain FD-334 SS-4)</name>
    <dbReference type="NCBI Taxonomy" id="945553"/>
    <lineage>
        <taxon>Eukaryota</taxon>
        <taxon>Fungi</taxon>
        <taxon>Dikarya</taxon>
        <taxon>Basidiomycota</taxon>
        <taxon>Agaricomycotina</taxon>
        <taxon>Agaricomycetes</taxon>
        <taxon>Agaricomycetidae</taxon>
        <taxon>Agaricales</taxon>
        <taxon>Agaricineae</taxon>
        <taxon>Strophariaceae</taxon>
        <taxon>Hypholoma</taxon>
    </lineage>
</organism>
<accession>A0A0D2KT41</accession>
<proteinExistence type="predicted"/>
<dbReference type="Proteomes" id="UP000054270">
    <property type="component" value="Unassembled WGS sequence"/>
</dbReference>
<keyword evidence="2" id="KW-1185">Reference proteome</keyword>
<dbReference type="OrthoDB" id="2985369at2759"/>
<name>A0A0D2KT41_HYPSF</name>
<dbReference type="AlphaFoldDB" id="A0A0D2KT41"/>
<dbReference type="EMBL" id="KN817598">
    <property type="protein sequence ID" value="KJA17807.1"/>
    <property type="molecule type" value="Genomic_DNA"/>
</dbReference>
<evidence type="ECO:0000313" key="1">
    <source>
        <dbReference type="EMBL" id="KJA17807.1"/>
    </source>
</evidence>
<evidence type="ECO:0000313" key="2">
    <source>
        <dbReference type="Proteomes" id="UP000054270"/>
    </source>
</evidence>
<evidence type="ECO:0008006" key="3">
    <source>
        <dbReference type="Google" id="ProtNLM"/>
    </source>
</evidence>
<protein>
    <recommendedName>
        <fullName evidence="3">F-box domain-containing protein</fullName>
    </recommendedName>
</protein>
<gene>
    <name evidence="1" type="ORF">HYPSUDRAFT_205907</name>
</gene>
<sequence length="164" mass="18750">MFADDDALITTRTASQVCQNWRSLMLATPLLWGRLLDFDILARSTGEGYWGDELVRRTGSSVLWIKARNSLAKEWPTRNRQLVAHFLKTVEDNVHRTQILVVDVDGTEWSIHYDSWNNVISFPAPQLESFDLTVASTRVGMIQRTSDPGERFRSPLFADEAPRL</sequence>
<reference evidence="2" key="1">
    <citation type="submission" date="2014-04" db="EMBL/GenBank/DDBJ databases">
        <title>Evolutionary Origins and Diversification of the Mycorrhizal Mutualists.</title>
        <authorList>
            <consortium name="DOE Joint Genome Institute"/>
            <consortium name="Mycorrhizal Genomics Consortium"/>
            <person name="Kohler A."/>
            <person name="Kuo A."/>
            <person name="Nagy L.G."/>
            <person name="Floudas D."/>
            <person name="Copeland A."/>
            <person name="Barry K.W."/>
            <person name="Cichocki N."/>
            <person name="Veneault-Fourrey C."/>
            <person name="LaButti K."/>
            <person name="Lindquist E.A."/>
            <person name="Lipzen A."/>
            <person name="Lundell T."/>
            <person name="Morin E."/>
            <person name="Murat C."/>
            <person name="Riley R."/>
            <person name="Ohm R."/>
            <person name="Sun H."/>
            <person name="Tunlid A."/>
            <person name="Henrissat B."/>
            <person name="Grigoriev I.V."/>
            <person name="Hibbett D.S."/>
            <person name="Martin F."/>
        </authorList>
    </citation>
    <scope>NUCLEOTIDE SEQUENCE [LARGE SCALE GENOMIC DNA]</scope>
    <source>
        <strain evidence="2">FD-334 SS-4</strain>
    </source>
</reference>